<accession>A0A1M4YIK6</accession>
<dbReference type="EMBL" id="FQVK01000015">
    <property type="protein sequence ID" value="SHF05286.1"/>
    <property type="molecule type" value="Genomic_DNA"/>
</dbReference>
<evidence type="ECO:0000313" key="1">
    <source>
        <dbReference type="EMBL" id="SHF05286.1"/>
    </source>
</evidence>
<dbReference type="AlphaFoldDB" id="A0A1M4YIK6"/>
<keyword evidence="2" id="KW-1185">Reference proteome</keyword>
<sequence>MRLWIMIGAALVAAALTAIVLHLHPPAMRRLPGRRRI</sequence>
<gene>
    <name evidence="1" type="ORF">SAMN05444279_11592</name>
</gene>
<reference evidence="1 2" key="1">
    <citation type="submission" date="2016-11" db="EMBL/GenBank/DDBJ databases">
        <authorList>
            <person name="Varghese N."/>
            <person name="Submissions S."/>
        </authorList>
    </citation>
    <scope>NUCLEOTIDE SEQUENCE [LARGE SCALE GENOMIC DNA]</scope>
    <source>
        <strain evidence="1 2">DSM 29341</strain>
    </source>
</reference>
<dbReference type="Proteomes" id="UP000325134">
    <property type="component" value="Unassembled WGS sequence"/>
</dbReference>
<organism evidence="1 2">
    <name type="scientific">Ruegeria intermedia</name>
    <dbReference type="NCBI Taxonomy" id="996115"/>
    <lineage>
        <taxon>Bacteria</taxon>
        <taxon>Pseudomonadati</taxon>
        <taxon>Pseudomonadota</taxon>
        <taxon>Alphaproteobacteria</taxon>
        <taxon>Rhodobacterales</taxon>
        <taxon>Roseobacteraceae</taxon>
        <taxon>Ruegeria</taxon>
    </lineage>
</organism>
<protein>
    <submittedName>
        <fullName evidence="1">Uncharacterized protein</fullName>
    </submittedName>
</protein>
<proteinExistence type="predicted"/>
<evidence type="ECO:0000313" key="2">
    <source>
        <dbReference type="Proteomes" id="UP000325134"/>
    </source>
</evidence>
<name>A0A1M4YIK6_9RHOB</name>